<dbReference type="Proteomes" id="UP001055072">
    <property type="component" value="Unassembled WGS sequence"/>
</dbReference>
<reference evidence="1" key="1">
    <citation type="journal article" date="2021" name="Environ. Microbiol.">
        <title>Gene family expansions and transcriptome signatures uncover fungal adaptations to wood decay.</title>
        <authorList>
            <person name="Hage H."/>
            <person name="Miyauchi S."/>
            <person name="Viragh M."/>
            <person name="Drula E."/>
            <person name="Min B."/>
            <person name="Chaduli D."/>
            <person name="Navarro D."/>
            <person name="Favel A."/>
            <person name="Norest M."/>
            <person name="Lesage-Meessen L."/>
            <person name="Balint B."/>
            <person name="Merenyi Z."/>
            <person name="de Eugenio L."/>
            <person name="Morin E."/>
            <person name="Martinez A.T."/>
            <person name="Baldrian P."/>
            <person name="Stursova M."/>
            <person name="Martinez M.J."/>
            <person name="Novotny C."/>
            <person name="Magnuson J.K."/>
            <person name="Spatafora J.W."/>
            <person name="Maurice S."/>
            <person name="Pangilinan J."/>
            <person name="Andreopoulos W."/>
            <person name="LaButti K."/>
            <person name="Hundley H."/>
            <person name="Na H."/>
            <person name="Kuo A."/>
            <person name="Barry K."/>
            <person name="Lipzen A."/>
            <person name="Henrissat B."/>
            <person name="Riley R."/>
            <person name="Ahrendt S."/>
            <person name="Nagy L.G."/>
            <person name="Grigoriev I.V."/>
            <person name="Martin F."/>
            <person name="Rosso M.N."/>
        </authorList>
    </citation>
    <scope>NUCLEOTIDE SEQUENCE</scope>
    <source>
        <strain evidence="1">CBS 384.51</strain>
    </source>
</reference>
<evidence type="ECO:0000313" key="1">
    <source>
        <dbReference type="EMBL" id="KAI0087849.1"/>
    </source>
</evidence>
<keyword evidence="2" id="KW-1185">Reference proteome</keyword>
<comment type="caution">
    <text evidence="1">The sequence shown here is derived from an EMBL/GenBank/DDBJ whole genome shotgun (WGS) entry which is preliminary data.</text>
</comment>
<proteinExistence type="predicted"/>
<accession>A0ACB8U199</accession>
<gene>
    <name evidence="1" type="ORF">BDY19DRAFT_907278</name>
</gene>
<dbReference type="EMBL" id="MU274916">
    <property type="protein sequence ID" value="KAI0087849.1"/>
    <property type="molecule type" value="Genomic_DNA"/>
</dbReference>
<sequence>MYLPEEIGQEPWLSSREDTFPENELDRIFNQTLKDMPESTQNRTLEKAWTLSEYYQHILSIPDASEIKYPLAEQYTETCSPKILYDKYGITRKFCFKGKEALRTILPFNALNSADSEGDQSEGDSPEPQTPPSMVAMGLSQESEAFEVNSSSAEEWDLDSEVEREREVEFYEGPDTGSQSPCSGSESHQSSSSSSTYEPSDDCSDTRSLHASSREPSPSVEIQDRWLEVASKLVSPNEPLPSRPSLQIQWPHDDQSMHGVVFDLQEYWPLEAEELTPLQGKPPSPLPSLTPSPPPKRKATLGKRAKPEVEETPHKRTRRARTVAYDNEAGPSTAPYNSPSPPSDGGSEYASPPPPPSRRKASKTRSRNKSATKASTISRRHKCIIKGCTQHGFTIPKDRNRHMDIHFDPRFRCIGCSKMFPRDDALKRHAEKSSPSKKCNQLYVSGENYAICPPYWLRCDLDLLECPPKFDPLFSFYVGRVRKEVGQAAAKALLEGN</sequence>
<protein>
    <submittedName>
        <fullName evidence="1">Uncharacterized protein</fullName>
    </submittedName>
</protein>
<evidence type="ECO:0000313" key="2">
    <source>
        <dbReference type="Proteomes" id="UP001055072"/>
    </source>
</evidence>
<organism evidence="1 2">
    <name type="scientific">Irpex rosettiformis</name>
    <dbReference type="NCBI Taxonomy" id="378272"/>
    <lineage>
        <taxon>Eukaryota</taxon>
        <taxon>Fungi</taxon>
        <taxon>Dikarya</taxon>
        <taxon>Basidiomycota</taxon>
        <taxon>Agaricomycotina</taxon>
        <taxon>Agaricomycetes</taxon>
        <taxon>Polyporales</taxon>
        <taxon>Irpicaceae</taxon>
        <taxon>Irpex</taxon>
    </lineage>
</organism>
<name>A0ACB8U199_9APHY</name>